<dbReference type="RefSeq" id="WP_378058225.1">
    <property type="nucleotide sequence ID" value="NZ_JBHSIS010000010.1"/>
</dbReference>
<dbReference type="EMBL" id="JBHSIS010000010">
    <property type="protein sequence ID" value="MFC4856243.1"/>
    <property type="molecule type" value="Genomic_DNA"/>
</dbReference>
<evidence type="ECO:0000256" key="1">
    <source>
        <dbReference type="SAM" id="MobiDB-lite"/>
    </source>
</evidence>
<feature type="region of interest" description="Disordered" evidence="1">
    <location>
        <begin position="57"/>
        <end position="150"/>
    </location>
</feature>
<protein>
    <submittedName>
        <fullName evidence="3">Uncharacterized protein</fullName>
    </submittedName>
</protein>
<evidence type="ECO:0000256" key="2">
    <source>
        <dbReference type="SAM" id="Phobius"/>
    </source>
</evidence>
<keyword evidence="2" id="KW-0472">Membrane</keyword>
<comment type="caution">
    <text evidence="3">The sequence shown here is derived from an EMBL/GenBank/DDBJ whole genome shotgun (WGS) entry which is preliminary data.</text>
</comment>
<name>A0ABV9S5T3_9PSEU</name>
<evidence type="ECO:0000313" key="4">
    <source>
        <dbReference type="Proteomes" id="UP001595859"/>
    </source>
</evidence>
<feature type="compositionally biased region" description="Pro residues" evidence="1">
    <location>
        <begin position="100"/>
        <end position="116"/>
    </location>
</feature>
<feature type="compositionally biased region" description="Acidic residues" evidence="1">
    <location>
        <begin position="139"/>
        <end position="150"/>
    </location>
</feature>
<keyword evidence="2" id="KW-0812">Transmembrane</keyword>
<feature type="compositionally biased region" description="Acidic residues" evidence="1">
    <location>
        <begin position="78"/>
        <end position="95"/>
    </location>
</feature>
<dbReference type="Proteomes" id="UP001595859">
    <property type="component" value="Unassembled WGS sequence"/>
</dbReference>
<reference evidence="4" key="1">
    <citation type="journal article" date="2019" name="Int. J. Syst. Evol. Microbiol.">
        <title>The Global Catalogue of Microorganisms (GCM) 10K type strain sequencing project: providing services to taxonomists for standard genome sequencing and annotation.</title>
        <authorList>
            <consortium name="The Broad Institute Genomics Platform"/>
            <consortium name="The Broad Institute Genome Sequencing Center for Infectious Disease"/>
            <person name="Wu L."/>
            <person name="Ma J."/>
        </authorList>
    </citation>
    <scope>NUCLEOTIDE SEQUENCE [LARGE SCALE GENOMIC DNA]</scope>
    <source>
        <strain evidence="4">ZS-22-S1</strain>
    </source>
</reference>
<organism evidence="3 4">
    <name type="scientific">Actinophytocola glycyrrhizae</name>
    <dbReference type="NCBI Taxonomy" id="2044873"/>
    <lineage>
        <taxon>Bacteria</taxon>
        <taxon>Bacillati</taxon>
        <taxon>Actinomycetota</taxon>
        <taxon>Actinomycetes</taxon>
        <taxon>Pseudonocardiales</taxon>
        <taxon>Pseudonocardiaceae</taxon>
    </lineage>
</organism>
<gene>
    <name evidence="3" type="ORF">ACFPCV_22295</name>
</gene>
<feature type="transmembrane region" description="Helical" evidence="2">
    <location>
        <begin position="28"/>
        <end position="47"/>
    </location>
</feature>
<keyword evidence="2" id="KW-1133">Transmembrane helix</keyword>
<sequence>MLYIVLALVVAAFGLLIAALTTANTLWAWISVVVSVVAAALLVTDWLSGRRKARANESAKPTVVTVGGTRRDDRPTDVDDSDDVADDVVVNDDDDHIGPPAEPAPFDEGPPPPVVAAPPESDAEATSHLEPVVVRDPVDDSGEPDEEPTDASDLLVVAGLSVEVRVVDEHPRYHLATCTWLGPRATIPIAVSEARQLGFTPCARCGPDAILAARHRAAR</sequence>
<proteinExistence type="predicted"/>
<evidence type="ECO:0000313" key="3">
    <source>
        <dbReference type="EMBL" id="MFC4856243.1"/>
    </source>
</evidence>
<accession>A0ABV9S5T3</accession>
<keyword evidence="4" id="KW-1185">Reference proteome</keyword>